<feature type="region of interest" description="Disordered" evidence="2">
    <location>
        <begin position="386"/>
        <end position="421"/>
    </location>
</feature>
<protein>
    <recommendedName>
        <fullName evidence="4">DUF6534 domain-containing protein</fullName>
    </recommendedName>
</protein>
<feature type="domain" description="DUF6534" evidence="4">
    <location>
        <begin position="243"/>
        <end position="328"/>
    </location>
</feature>
<feature type="compositionally biased region" description="Acidic residues" evidence="2">
    <location>
        <begin position="449"/>
        <end position="458"/>
    </location>
</feature>
<evidence type="ECO:0000256" key="3">
    <source>
        <dbReference type="SAM" id="Phobius"/>
    </source>
</evidence>
<keyword evidence="1" id="KW-0175">Coiled coil</keyword>
<dbReference type="AlphaFoldDB" id="A0A167G3G2"/>
<feature type="region of interest" description="Disordered" evidence="2">
    <location>
        <begin position="434"/>
        <end position="465"/>
    </location>
</feature>
<feature type="coiled-coil region" evidence="1">
    <location>
        <begin position="501"/>
        <end position="528"/>
    </location>
</feature>
<feature type="transmembrane region" description="Helical" evidence="3">
    <location>
        <begin position="166"/>
        <end position="186"/>
    </location>
</feature>
<evidence type="ECO:0000256" key="2">
    <source>
        <dbReference type="SAM" id="MobiDB-lite"/>
    </source>
</evidence>
<proteinExistence type="predicted"/>
<accession>A0A167G3G2</accession>
<keyword evidence="3" id="KW-1133">Transmembrane helix</keyword>
<name>A0A167G3G2_CALVF</name>
<feature type="transmembrane region" description="Helical" evidence="3">
    <location>
        <begin position="56"/>
        <end position="74"/>
    </location>
</feature>
<keyword evidence="3" id="KW-0472">Membrane</keyword>
<organism evidence="5 6">
    <name type="scientific">Calocera viscosa (strain TUFC12733)</name>
    <dbReference type="NCBI Taxonomy" id="1330018"/>
    <lineage>
        <taxon>Eukaryota</taxon>
        <taxon>Fungi</taxon>
        <taxon>Dikarya</taxon>
        <taxon>Basidiomycota</taxon>
        <taxon>Agaricomycotina</taxon>
        <taxon>Dacrymycetes</taxon>
        <taxon>Dacrymycetales</taxon>
        <taxon>Dacrymycetaceae</taxon>
        <taxon>Calocera</taxon>
    </lineage>
</organism>
<feature type="transmembrane region" description="Helical" evidence="3">
    <location>
        <begin position="234"/>
        <end position="257"/>
    </location>
</feature>
<feature type="transmembrane region" description="Helical" evidence="3">
    <location>
        <begin position="125"/>
        <end position="146"/>
    </location>
</feature>
<dbReference type="Proteomes" id="UP000076738">
    <property type="component" value="Unassembled WGS sequence"/>
</dbReference>
<dbReference type="OrthoDB" id="2562493at2759"/>
<dbReference type="STRING" id="1330018.A0A167G3G2"/>
<feature type="transmembrane region" description="Helical" evidence="3">
    <location>
        <begin position="198"/>
        <end position="222"/>
    </location>
</feature>
<evidence type="ECO:0000313" key="5">
    <source>
        <dbReference type="EMBL" id="KZO90130.1"/>
    </source>
</evidence>
<dbReference type="InterPro" id="IPR045339">
    <property type="entry name" value="DUF6534"/>
</dbReference>
<feature type="compositionally biased region" description="Low complexity" evidence="2">
    <location>
        <begin position="386"/>
        <end position="400"/>
    </location>
</feature>
<feature type="compositionally biased region" description="Low complexity" evidence="2">
    <location>
        <begin position="434"/>
        <end position="448"/>
    </location>
</feature>
<dbReference type="Pfam" id="PF20152">
    <property type="entry name" value="DUF6534"/>
    <property type="match status" value="1"/>
</dbReference>
<reference evidence="5 6" key="1">
    <citation type="journal article" date="2016" name="Mol. Biol. Evol.">
        <title>Comparative Genomics of Early-Diverging Mushroom-Forming Fungi Provides Insights into the Origins of Lignocellulose Decay Capabilities.</title>
        <authorList>
            <person name="Nagy L.G."/>
            <person name="Riley R."/>
            <person name="Tritt A."/>
            <person name="Adam C."/>
            <person name="Daum C."/>
            <person name="Floudas D."/>
            <person name="Sun H."/>
            <person name="Yadav J.S."/>
            <person name="Pangilinan J."/>
            <person name="Larsson K.H."/>
            <person name="Matsuura K."/>
            <person name="Barry K."/>
            <person name="Labutti K."/>
            <person name="Kuo R."/>
            <person name="Ohm R.A."/>
            <person name="Bhattacharya S.S."/>
            <person name="Shirouzu T."/>
            <person name="Yoshinaga Y."/>
            <person name="Martin F.M."/>
            <person name="Grigoriev I.V."/>
            <person name="Hibbett D.S."/>
        </authorList>
    </citation>
    <scope>NUCLEOTIDE SEQUENCE [LARGE SCALE GENOMIC DNA]</scope>
    <source>
        <strain evidence="5 6">TUFC12733</strain>
    </source>
</reference>
<keyword evidence="3" id="KW-0812">Transmembrane</keyword>
<dbReference type="PANTHER" id="PTHR40465">
    <property type="entry name" value="CHROMOSOME 1, WHOLE GENOME SHOTGUN SEQUENCE"/>
    <property type="match status" value="1"/>
</dbReference>
<sequence length="534" mass="58126">MEPPSLNCVCWCCVPHKPVPNSLSSLSRRLLPFSRPLPLILCCLLALSASACRRPLNYTVAVLTLGTVLGPIVLGTNLNYLLFGIVIYQFASYLSHSSAQLALSRHNPYALHSFHFKPDPWPVRVVVYALMALDTYHTAVCGYMQWQYTINHFGDPGILQLATWPYASTPIVTVIASVTVQCFLAWRIRIITNRNVWFALIVTLSIIQGLAGLGTGIGALWLSDISLFYQLEPIAGVWFCTQVACDLLITTTLILTLNKERTGFKYTDSTINRLIRVAVETAAFATIFCVLDMTMFFAESGNNLHLAFALPMGRIYSNTLLATLNSRGTQRELLASPDPGWPGAGRRGWAEFRRGVADLGVFSPGEDKMGEGIKVSVTHDIELSPCAPSSPSVGSSTLVPSPLPSPSKPNTPSLLANTLPSAPPMRSILALPLSPASESPASPRSGELSDLEEDDEGEDGRKSRFSESVYSFCDVDLSDVPGEGKAELGTGLGRGAGVATEELVLERRARAERTSERLEREIVRTLQRMPSGKL</sequence>
<evidence type="ECO:0000256" key="1">
    <source>
        <dbReference type="SAM" id="Coils"/>
    </source>
</evidence>
<evidence type="ECO:0000259" key="4">
    <source>
        <dbReference type="Pfam" id="PF20152"/>
    </source>
</evidence>
<keyword evidence="6" id="KW-1185">Reference proteome</keyword>
<gene>
    <name evidence="5" type="ORF">CALVIDRAFT_523162</name>
</gene>
<feature type="transmembrane region" description="Helical" evidence="3">
    <location>
        <begin position="277"/>
        <end position="298"/>
    </location>
</feature>
<dbReference type="EMBL" id="KV417351">
    <property type="protein sequence ID" value="KZO90130.1"/>
    <property type="molecule type" value="Genomic_DNA"/>
</dbReference>
<evidence type="ECO:0000313" key="6">
    <source>
        <dbReference type="Proteomes" id="UP000076738"/>
    </source>
</evidence>
<dbReference type="PANTHER" id="PTHR40465:SF1">
    <property type="entry name" value="DUF6534 DOMAIN-CONTAINING PROTEIN"/>
    <property type="match status" value="1"/>
</dbReference>